<keyword evidence="2" id="KW-0813">Transport</keyword>
<organism evidence="8 9">
    <name type="scientific">Helicobacter trogontum</name>
    <dbReference type="NCBI Taxonomy" id="50960"/>
    <lineage>
        <taxon>Bacteria</taxon>
        <taxon>Pseudomonadati</taxon>
        <taxon>Campylobacterota</taxon>
        <taxon>Epsilonproteobacteria</taxon>
        <taxon>Campylobacterales</taxon>
        <taxon>Helicobacteraceae</taxon>
        <taxon>Helicobacter</taxon>
    </lineage>
</organism>
<dbReference type="InterPro" id="IPR058533">
    <property type="entry name" value="Cation_efflux_TM"/>
</dbReference>
<evidence type="ECO:0000313" key="8">
    <source>
        <dbReference type="EMBL" id="GAB0172047.1"/>
    </source>
</evidence>
<keyword evidence="9" id="KW-1185">Reference proteome</keyword>
<evidence type="ECO:0000259" key="7">
    <source>
        <dbReference type="Pfam" id="PF01545"/>
    </source>
</evidence>
<evidence type="ECO:0000256" key="2">
    <source>
        <dbReference type="ARBA" id="ARBA00022448"/>
    </source>
</evidence>
<dbReference type="InterPro" id="IPR050291">
    <property type="entry name" value="CDF_Transporter"/>
</dbReference>
<dbReference type="PANTHER" id="PTHR43840:SF15">
    <property type="entry name" value="MITOCHONDRIAL METAL TRANSPORTER 1-RELATED"/>
    <property type="match status" value="1"/>
</dbReference>
<keyword evidence="3 6" id="KW-0812">Transmembrane</keyword>
<dbReference type="Pfam" id="PF01545">
    <property type="entry name" value="Cation_efflux"/>
    <property type="match status" value="1"/>
</dbReference>
<protein>
    <submittedName>
        <fullName evidence="8">Cation diffusion facilitator family transporter</fullName>
    </submittedName>
</protein>
<evidence type="ECO:0000256" key="1">
    <source>
        <dbReference type="ARBA" id="ARBA00004141"/>
    </source>
</evidence>
<keyword evidence="4 6" id="KW-1133">Transmembrane helix</keyword>
<evidence type="ECO:0000256" key="5">
    <source>
        <dbReference type="ARBA" id="ARBA00023136"/>
    </source>
</evidence>
<dbReference type="EMBL" id="BAAFHN010000001">
    <property type="protein sequence ID" value="GAB0172047.1"/>
    <property type="molecule type" value="Genomic_DNA"/>
</dbReference>
<dbReference type="SUPFAM" id="SSF161111">
    <property type="entry name" value="Cation efflux protein transmembrane domain-like"/>
    <property type="match status" value="1"/>
</dbReference>
<gene>
    <name evidence="8" type="ORF">NHP164001_00600</name>
</gene>
<comment type="subcellular location">
    <subcellularLocation>
        <location evidence="1">Membrane</location>
        <topology evidence="1">Multi-pass membrane protein</topology>
    </subcellularLocation>
</comment>
<evidence type="ECO:0000256" key="4">
    <source>
        <dbReference type="ARBA" id="ARBA00022989"/>
    </source>
</evidence>
<accession>A0ABQ0D123</accession>
<dbReference type="Gene3D" id="1.20.1510.10">
    <property type="entry name" value="Cation efflux protein transmembrane domain"/>
    <property type="match status" value="1"/>
</dbReference>
<sequence>MNAKKTSTQIHTNTKNQTNINISRLPYGTSVRKATQDSKDLVESPLEIHEHTDLNPVVSQSMIHKQESQKTQILTLKHALKVDSKKAAEKEQFVLKVSMYGALILAVFGIGFGILVKSMTVIFDGFVALISVGLGALSVITSRYIYKEDDDIFQYGYVRFEPMVNLFKSLVLVFVCIYAFINALQSIIYGGYAVELGGAVVYSLCAFAFCTALFVYTLFYTKFLESDLIKVDNTEWKIDCVLYLGALCAFGVIYFLLSPQSIFAMYVDPLLLALLSLMLCISPIRIAIANFKDLIMVAPSEIDTKITQITESLSDEFGFSDYDTHVAKSGRFYMVEVNILVDKDCKIASISEFDHIRERIEKSLEIPSYKIWLSVSFTGNPKWL</sequence>
<keyword evidence="5 6" id="KW-0472">Membrane</keyword>
<feature type="transmembrane region" description="Helical" evidence="6">
    <location>
        <begin position="166"/>
        <end position="188"/>
    </location>
</feature>
<feature type="transmembrane region" description="Helical" evidence="6">
    <location>
        <begin position="93"/>
        <end position="115"/>
    </location>
</feature>
<evidence type="ECO:0000313" key="9">
    <source>
        <dbReference type="Proteomes" id="UP001562457"/>
    </source>
</evidence>
<feature type="transmembrane region" description="Helical" evidence="6">
    <location>
        <begin position="269"/>
        <end position="288"/>
    </location>
</feature>
<name>A0ABQ0D123_9HELI</name>
<feature type="transmembrane region" description="Helical" evidence="6">
    <location>
        <begin position="121"/>
        <end position="146"/>
    </location>
</feature>
<dbReference type="PANTHER" id="PTHR43840">
    <property type="entry name" value="MITOCHONDRIAL METAL TRANSPORTER 1-RELATED"/>
    <property type="match status" value="1"/>
</dbReference>
<comment type="caution">
    <text evidence="8">The sequence shown here is derived from an EMBL/GenBank/DDBJ whole genome shotgun (WGS) entry which is preliminary data.</text>
</comment>
<evidence type="ECO:0000256" key="3">
    <source>
        <dbReference type="ARBA" id="ARBA00022692"/>
    </source>
</evidence>
<proteinExistence type="predicted"/>
<feature type="transmembrane region" description="Helical" evidence="6">
    <location>
        <begin position="240"/>
        <end position="257"/>
    </location>
</feature>
<dbReference type="InterPro" id="IPR027469">
    <property type="entry name" value="Cation_efflux_TMD_sf"/>
</dbReference>
<feature type="transmembrane region" description="Helical" evidence="6">
    <location>
        <begin position="200"/>
        <end position="219"/>
    </location>
</feature>
<evidence type="ECO:0000256" key="6">
    <source>
        <dbReference type="SAM" id="Phobius"/>
    </source>
</evidence>
<reference evidence="8 9" key="1">
    <citation type="submission" date="2024-06" db="EMBL/GenBank/DDBJ databases">
        <title>Draft genome sequence of Helicobacter trogontum NHP16-4001.</title>
        <authorList>
            <person name="Rimbara E."/>
            <person name="Suzuki M."/>
        </authorList>
    </citation>
    <scope>NUCLEOTIDE SEQUENCE [LARGE SCALE GENOMIC DNA]</scope>
    <source>
        <strain evidence="8 9">NHP16-4001</strain>
    </source>
</reference>
<feature type="domain" description="Cation efflux protein transmembrane" evidence="7">
    <location>
        <begin position="96"/>
        <end position="295"/>
    </location>
</feature>
<dbReference type="Proteomes" id="UP001562457">
    <property type="component" value="Unassembled WGS sequence"/>
</dbReference>